<gene>
    <name evidence="1" type="ORF">RhiirC2_778246</name>
</gene>
<protein>
    <submittedName>
        <fullName evidence="1">Uncharacterized protein</fullName>
    </submittedName>
</protein>
<reference evidence="1 2" key="2">
    <citation type="submission" date="2017-10" db="EMBL/GenBank/DDBJ databases">
        <title>Extensive intraspecific genome diversity in a model arbuscular mycorrhizal fungus.</title>
        <authorList>
            <person name="Chen E.C.H."/>
            <person name="Morin E."/>
            <person name="Baudet D."/>
            <person name="Noel J."/>
            <person name="Ndikumana S."/>
            <person name="Charron P."/>
            <person name="St-Onge C."/>
            <person name="Giorgi J."/>
            <person name="Grigoriev I.V."/>
            <person name="Roux C."/>
            <person name="Martin F.M."/>
            <person name="Corradi N."/>
        </authorList>
    </citation>
    <scope>NUCLEOTIDE SEQUENCE [LARGE SCALE GENOMIC DNA]</scope>
    <source>
        <strain evidence="1 2">C2</strain>
    </source>
</reference>
<dbReference type="EMBL" id="LLXL01000508">
    <property type="protein sequence ID" value="PKK71582.1"/>
    <property type="molecule type" value="Genomic_DNA"/>
</dbReference>
<reference evidence="1 2" key="1">
    <citation type="submission" date="2016-04" db="EMBL/GenBank/DDBJ databases">
        <title>Genome analyses suggest a sexual origin of heterokaryosis in a supposedly ancient asexual fungus.</title>
        <authorList>
            <person name="Ropars J."/>
            <person name="Sedzielewska K."/>
            <person name="Noel J."/>
            <person name="Charron P."/>
            <person name="Farinelli L."/>
            <person name="Marton T."/>
            <person name="Kruger M."/>
            <person name="Pelin A."/>
            <person name="Brachmann A."/>
            <person name="Corradi N."/>
        </authorList>
    </citation>
    <scope>NUCLEOTIDE SEQUENCE [LARGE SCALE GENOMIC DNA]</scope>
    <source>
        <strain evidence="1 2">C2</strain>
    </source>
</reference>
<organism evidence="1 2">
    <name type="scientific">Rhizophagus irregularis</name>
    <dbReference type="NCBI Taxonomy" id="588596"/>
    <lineage>
        <taxon>Eukaryota</taxon>
        <taxon>Fungi</taxon>
        <taxon>Fungi incertae sedis</taxon>
        <taxon>Mucoromycota</taxon>
        <taxon>Glomeromycotina</taxon>
        <taxon>Glomeromycetes</taxon>
        <taxon>Glomerales</taxon>
        <taxon>Glomeraceae</taxon>
        <taxon>Rhizophagus</taxon>
    </lineage>
</organism>
<accession>A0A2N1NCG6</accession>
<name>A0A2N1NCG6_9GLOM</name>
<dbReference type="Proteomes" id="UP000233469">
    <property type="component" value="Unassembled WGS sequence"/>
</dbReference>
<dbReference type="VEuPathDB" id="FungiDB:FUN_016332"/>
<comment type="caution">
    <text evidence="1">The sequence shown here is derived from an EMBL/GenBank/DDBJ whole genome shotgun (WGS) entry which is preliminary data.</text>
</comment>
<proteinExistence type="predicted"/>
<evidence type="ECO:0000313" key="2">
    <source>
        <dbReference type="Proteomes" id="UP000233469"/>
    </source>
</evidence>
<dbReference type="AlphaFoldDB" id="A0A2N1NCG6"/>
<dbReference type="OrthoDB" id="2464422at2759"/>
<evidence type="ECO:0000313" key="1">
    <source>
        <dbReference type="EMBL" id="PKK71582.1"/>
    </source>
</evidence>
<sequence>MPSVFSTVGFIVEVDTTPLSSSDNSSTFTRGIIACNRPEKNDPILVNFISFNQLINSNCVYLINGKFVNNVVDQKSNKTSHKLQFNVLMAYPIKINATNTPEQEIFMLFQCSILSIPAIEGEYIQFKSQVVEYNGKNRTEIPITCICSICDLRMSNRINKLQKGNKMDIIVEIAPNCF</sequence>